<keyword evidence="1" id="KW-0808">Transferase</keyword>
<dbReference type="SUPFAM" id="SSF56672">
    <property type="entry name" value="DNA/RNA polymerases"/>
    <property type="match status" value="1"/>
</dbReference>
<dbReference type="InterPro" id="IPR043502">
    <property type="entry name" value="DNA/RNA_pol_sf"/>
</dbReference>
<dbReference type="GO" id="GO:0003964">
    <property type="term" value="F:RNA-directed DNA polymerase activity"/>
    <property type="evidence" value="ECO:0007669"/>
    <property type="project" value="UniProtKB-KW"/>
</dbReference>
<dbReference type="Proteomes" id="UP000789738">
    <property type="component" value="Unassembled WGS sequence"/>
</dbReference>
<reference evidence="1" key="2">
    <citation type="submission" date="2021-10" db="EMBL/GenBank/DDBJ databases">
        <authorList>
            <person name="Mesa V."/>
        </authorList>
    </citation>
    <scope>NUCLEOTIDE SEQUENCE</scope>
    <source>
        <strain evidence="1">CC3_PB</strain>
    </source>
</reference>
<dbReference type="InterPro" id="IPR051083">
    <property type="entry name" value="GrpII_Intron_Splice-Mob/Def"/>
</dbReference>
<dbReference type="PANTHER" id="PTHR34047">
    <property type="entry name" value="NUCLEAR INTRON MATURASE 1, MITOCHONDRIAL-RELATED"/>
    <property type="match status" value="1"/>
</dbReference>
<dbReference type="Proteomes" id="UP000431451">
    <property type="component" value="Unassembled WGS sequence"/>
</dbReference>
<proteinExistence type="predicted"/>
<keyword evidence="1" id="KW-0695">RNA-directed DNA polymerase</keyword>
<name>A0A650LTW5_9CLOT</name>
<reference evidence="2 3" key="1">
    <citation type="submission" date="2018-06" db="EMBL/GenBank/DDBJ databases">
        <authorList>
            <consortium name="IHU Genomes"/>
        </authorList>
    </citation>
    <scope>NUCLEOTIDE SEQUENCE [LARGE SCALE GENOMIC DNA]</scope>
    <source>
        <strain evidence="2 3">NEC25</strain>
    </source>
</reference>
<protein>
    <submittedName>
        <fullName evidence="2">Group II intron-encoded protein LtrA</fullName>
    </submittedName>
    <submittedName>
        <fullName evidence="1">Retron-type reverse transcriptase</fullName>
    </submittedName>
</protein>
<dbReference type="EMBL" id="UWJD01000001">
    <property type="protein sequence ID" value="VCT84356.1"/>
    <property type="molecule type" value="Genomic_DNA"/>
</dbReference>
<sequence length="139" mass="15841">MEVEVELQGMSKVPSNFMVLPNSESVNDEAFDNSRLLEKVLERNNMLLALKRVISNKGIHGVDGMKTDELREYIKKHRETIKTKLLENKYNPSPVRRKEISKPDGGVRFLGIPTAQDRLIQQAIAQLLSKILDVLVLFI</sequence>
<evidence type="ECO:0000313" key="2">
    <source>
        <dbReference type="EMBL" id="VCT84356.1"/>
    </source>
</evidence>
<organism evidence="2 3">
    <name type="scientific">Clostridium neonatale</name>
    <dbReference type="NCBI Taxonomy" id="137838"/>
    <lineage>
        <taxon>Bacteria</taxon>
        <taxon>Bacillati</taxon>
        <taxon>Bacillota</taxon>
        <taxon>Clostridia</taxon>
        <taxon>Eubacteriales</taxon>
        <taxon>Clostridiaceae</taxon>
        <taxon>Clostridium</taxon>
    </lineage>
</organism>
<dbReference type="EMBL" id="CAKJVE010000004">
    <property type="protein sequence ID" value="CAG9708197.1"/>
    <property type="molecule type" value="Genomic_DNA"/>
</dbReference>
<accession>A0A650LTW5</accession>
<dbReference type="AlphaFoldDB" id="A0A650LTW5"/>
<evidence type="ECO:0000313" key="1">
    <source>
        <dbReference type="EMBL" id="CAG9708197.1"/>
    </source>
</evidence>
<keyword evidence="1" id="KW-0548">Nucleotidyltransferase</keyword>
<evidence type="ECO:0000313" key="3">
    <source>
        <dbReference type="Proteomes" id="UP000431451"/>
    </source>
</evidence>
<gene>
    <name evidence="2" type="primary">ltrA_2</name>
    <name evidence="1" type="synonym">ltrA</name>
    <name evidence="1" type="ORF">CNEO_43455</name>
    <name evidence="2" type="ORF">CNEONATNEC25_01956</name>
</gene>
<dbReference type="PANTHER" id="PTHR34047:SF8">
    <property type="entry name" value="PROTEIN YKFC"/>
    <property type="match status" value="1"/>
</dbReference>